<protein>
    <recommendedName>
        <fullName evidence="3">Peptidase U49</fullName>
    </recommendedName>
</protein>
<comment type="caution">
    <text evidence="1">The sequence shown here is derived from an EMBL/GenBank/DDBJ whole genome shotgun (WGS) entry which is preliminary data.</text>
</comment>
<name>A0A412DFA1_BACSE</name>
<gene>
    <name evidence="1" type="ORF">DWY65_13725</name>
</gene>
<dbReference type="AlphaFoldDB" id="A0A412DFA1"/>
<dbReference type="EMBL" id="QRTW01000030">
    <property type="protein sequence ID" value="RGR10459.1"/>
    <property type="molecule type" value="Genomic_DNA"/>
</dbReference>
<sequence length="378" mass="44662">MLYLCEKINIMGKGDRKTRKGKRFVGSSRKRTKLNCYGINKKEQKKIIDYQQEAAYAIKHNIVPYGDIFDFEGTPNEKQYKVLYLFCRENLNIHYRRKSISHTSFLFSNDFSINAKARKKNNQNVILINIGLIQNCIDKYLYNYALNDFITSKEPYLVDRFDSSLSYLAFQINTQFTYYHELAHLFQFSTISKEQELQEIGGDDKFDIIKHKLEINADTYSSICISTHIYQYINKTFGNDINQDFASKTITIFGVCLLEYIINFTSEYDLYFDKYSHPHPLIRLLNIILNITNHFSQIPIWREKGIILNVNSLFRDIIDFHKELEDNKVFKSGFSNFISQYIVNMEKIVSYTSKIIHWDNSEFTDAMSIWNKHVETLD</sequence>
<proteinExistence type="predicted"/>
<reference evidence="1 2" key="1">
    <citation type="submission" date="2018-08" db="EMBL/GenBank/DDBJ databases">
        <title>A genome reference for cultivated species of the human gut microbiota.</title>
        <authorList>
            <person name="Zou Y."/>
            <person name="Xue W."/>
            <person name="Luo G."/>
        </authorList>
    </citation>
    <scope>NUCLEOTIDE SEQUENCE [LARGE SCALE GENOMIC DNA]</scope>
    <source>
        <strain evidence="1 2">AF26-20BH</strain>
    </source>
</reference>
<evidence type="ECO:0000313" key="1">
    <source>
        <dbReference type="EMBL" id="RGR10459.1"/>
    </source>
</evidence>
<accession>A0A412DFA1</accession>
<organism evidence="1 2">
    <name type="scientific">Bacteroides stercoris</name>
    <dbReference type="NCBI Taxonomy" id="46506"/>
    <lineage>
        <taxon>Bacteria</taxon>
        <taxon>Pseudomonadati</taxon>
        <taxon>Bacteroidota</taxon>
        <taxon>Bacteroidia</taxon>
        <taxon>Bacteroidales</taxon>
        <taxon>Bacteroidaceae</taxon>
        <taxon>Bacteroides</taxon>
    </lineage>
</organism>
<dbReference type="Proteomes" id="UP000283310">
    <property type="component" value="Unassembled WGS sequence"/>
</dbReference>
<evidence type="ECO:0008006" key="3">
    <source>
        <dbReference type="Google" id="ProtNLM"/>
    </source>
</evidence>
<evidence type="ECO:0000313" key="2">
    <source>
        <dbReference type="Proteomes" id="UP000283310"/>
    </source>
</evidence>